<keyword evidence="1 2" id="KW-0175">Coiled coil</keyword>
<feature type="region of interest" description="Disordered" evidence="3">
    <location>
        <begin position="201"/>
        <end position="235"/>
    </location>
</feature>
<comment type="caution">
    <text evidence="4">The sequence shown here is derived from an EMBL/GenBank/DDBJ whole genome shotgun (WGS) entry which is preliminary data.</text>
</comment>
<sequence length="367" mass="44234">MNAAVAESEQRWQGREQELQTQVSELQAQLTELQAQMQAEKKTAGWEDDSHANPEIDKLRKEVQDTKEINKKLRELLQEPQSQSLAEERHSHAMALQALERQAKEDLLSEINRLQTMHHLELDKQRAELTQQHTEWSRQMTQRHMQQIEDLQAQLQAHTQMMALQQDLKQQNQYQVFERQLDESRCAMLELQRENTALKKKLQERSVKKNSEVEEKEEESTDMRKNRDAQLEEEAQRLKEEVEKLRVEMEKLEESQKHWDEKKEDDLKEEEVDEEKRKEREEEKRRAEVEEIRKEHKREMQSLVSEYSSAQKHLQARIVALENELREREERCRRREPRCDDLSLGRLQERLMERDQLIKRLVVRTHT</sequence>
<evidence type="ECO:0000256" key="3">
    <source>
        <dbReference type="SAM" id="MobiDB-lite"/>
    </source>
</evidence>
<feature type="compositionally biased region" description="Basic and acidic residues" evidence="3">
    <location>
        <begin position="274"/>
        <end position="300"/>
    </location>
</feature>
<evidence type="ECO:0000313" key="5">
    <source>
        <dbReference type="Proteomes" id="UP001345963"/>
    </source>
</evidence>
<feature type="compositionally biased region" description="Basic and acidic residues" evidence="3">
    <location>
        <begin position="221"/>
        <end position="235"/>
    </location>
</feature>
<keyword evidence="5" id="KW-1185">Reference proteome</keyword>
<feature type="compositionally biased region" description="Basic and acidic residues" evidence="3">
    <location>
        <begin position="201"/>
        <end position="213"/>
    </location>
</feature>
<evidence type="ECO:0000256" key="2">
    <source>
        <dbReference type="SAM" id="Coils"/>
    </source>
</evidence>
<evidence type="ECO:0000256" key="1">
    <source>
        <dbReference type="ARBA" id="ARBA00023054"/>
    </source>
</evidence>
<name>A0ABU7C9Q0_9TELE</name>
<feature type="coiled-coil region" evidence="2">
    <location>
        <begin position="9"/>
        <end position="79"/>
    </location>
</feature>
<feature type="region of interest" description="Disordered" evidence="3">
    <location>
        <begin position="252"/>
        <end position="300"/>
    </location>
</feature>
<dbReference type="EMBL" id="JAHUTI010083870">
    <property type="protein sequence ID" value="MED6259463.1"/>
    <property type="molecule type" value="Genomic_DNA"/>
</dbReference>
<protein>
    <submittedName>
        <fullName evidence="4">Uncharacterized protein</fullName>
    </submittedName>
</protein>
<dbReference type="PANTHER" id="PTHR18870">
    <property type="entry name" value="PROTEIN TAG-278-RELATED"/>
    <property type="match status" value="1"/>
</dbReference>
<dbReference type="Proteomes" id="UP001345963">
    <property type="component" value="Unassembled WGS sequence"/>
</dbReference>
<organism evidence="4 5">
    <name type="scientific">Ataeniobius toweri</name>
    <dbReference type="NCBI Taxonomy" id="208326"/>
    <lineage>
        <taxon>Eukaryota</taxon>
        <taxon>Metazoa</taxon>
        <taxon>Chordata</taxon>
        <taxon>Craniata</taxon>
        <taxon>Vertebrata</taxon>
        <taxon>Euteleostomi</taxon>
        <taxon>Actinopterygii</taxon>
        <taxon>Neopterygii</taxon>
        <taxon>Teleostei</taxon>
        <taxon>Neoteleostei</taxon>
        <taxon>Acanthomorphata</taxon>
        <taxon>Ovalentaria</taxon>
        <taxon>Atherinomorphae</taxon>
        <taxon>Cyprinodontiformes</taxon>
        <taxon>Goodeidae</taxon>
        <taxon>Ataeniobius</taxon>
    </lineage>
</organism>
<gene>
    <name evidence="4" type="ORF">ATANTOWER_023379</name>
</gene>
<accession>A0ABU7C9Q0</accession>
<feature type="compositionally biased region" description="Basic and acidic residues" evidence="3">
    <location>
        <begin position="252"/>
        <end position="266"/>
    </location>
</feature>
<reference evidence="4 5" key="1">
    <citation type="submission" date="2021-07" db="EMBL/GenBank/DDBJ databases">
        <authorList>
            <person name="Palmer J.M."/>
        </authorList>
    </citation>
    <scope>NUCLEOTIDE SEQUENCE [LARGE SCALE GENOMIC DNA]</scope>
    <source>
        <strain evidence="4 5">AT_MEX2019</strain>
        <tissue evidence="4">Muscle</tissue>
    </source>
</reference>
<dbReference type="PANTHER" id="PTHR18870:SF8">
    <property type="entry name" value="PROTEIN FAM184B"/>
    <property type="match status" value="1"/>
</dbReference>
<evidence type="ECO:0000313" key="4">
    <source>
        <dbReference type="EMBL" id="MED6259463.1"/>
    </source>
</evidence>
<proteinExistence type="predicted"/>